<dbReference type="EMBL" id="BT062648">
    <property type="protein sequence ID" value="ACN27345.1"/>
    <property type="molecule type" value="mRNA"/>
</dbReference>
<dbReference type="AlphaFoldDB" id="C0P2X9"/>
<keyword evidence="1" id="KW-0472">Membrane</keyword>
<accession>C0P2X9</accession>
<organism evidence="2">
    <name type="scientific">Zea mays</name>
    <name type="common">Maize</name>
    <dbReference type="NCBI Taxonomy" id="4577"/>
    <lineage>
        <taxon>Eukaryota</taxon>
        <taxon>Viridiplantae</taxon>
        <taxon>Streptophyta</taxon>
        <taxon>Embryophyta</taxon>
        <taxon>Tracheophyta</taxon>
        <taxon>Spermatophyta</taxon>
        <taxon>Magnoliopsida</taxon>
        <taxon>Liliopsida</taxon>
        <taxon>Poales</taxon>
        <taxon>Poaceae</taxon>
        <taxon>PACMAD clade</taxon>
        <taxon>Panicoideae</taxon>
        <taxon>Andropogonodae</taxon>
        <taxon>Andropogoneae</taxon>
        <taxon>Tripsacinae</taxon>
        <taxon>Zea</taxon>
    </lineage>
</organism>
<keyword evidence="1" id="KW-1133">Transmembrane helix</keyword>
<sequence>MLFLFRRDQYLSSLVCFFIGLFLLFVCWPAAGIIMELYGSCLFFLFLFFLGLSFLLNPIWAPLGQGVGMLYAVLAYLLS</sequence>
<evidence type="ECO:0000313" key="2">
    <source>
        <dbReference type="EMBL" id="ACN27345.1"/>
    </source>
</evidence>
<name>C0P2X9_MAIZE</name>
<keyword evidence="1" id="KW-0812">Transmembrane</keyword>
<dbReference type="HOGENOM" id="CLU_2609566_0_0_1"/>
<evidence type="ECO:0000256" key="1">
    <source>
        <dbReference type="SAM" id="Phobius"/>
    </source>
</evidence>
<feature type="transmembrane region" description="Helical" evidence="1">
    <location>
        <begin position="37"/>
        <end position="55"/>
    </location>
</feature>
<feature type="transmembrane region" description="Helical" evidence="1">
    <location>
        <begin position="12"/>
        <end position="31"/>
    </location>
</feature>
<proteinExistence type="evidence at transcript level"/>
<protein>
    <submittedName>
        <fullName evidence="2">Uncharacterized protein</fullName>
    </submittedName>
</protein>
<reference evidence="2" key="1">
    <citation type="journal article" date="2009" name="PLoS Genet.">
        <title>Sequencing, mapping, and analysis of 27,455 maize full-length cDNAs.</title>
        <authorList>
            <person name="Soderlund C."/>
            <person name="Descour A."/>
            <person name="Kudrna D."/>
            <person name="Bomhoff M."/>
            <person name="Boyd L."/>
            <person name="Currie J."/>
            <person name="Angelova A."/>
            <person name="Collura K."/>
            <person name="Wissotski M."/>
            <person name="Ashley E."/>
            <person name="Morrow D."/>
            <person name="Fernandes J."/>
            <person name="Walbot V."/>
            <person name="Yu Y."/>
        </authorList>
    </citation>
    <scope>NUCLEOTIDE SEQUENCE</scope>
    <source>
        <strain evidence="2">B73</strain>
    </source>
</reference>